<protein>
    <recommendedName>
        <fullName evidence="3 10">Beta sliding clamp</fullName>
    </recommendedName>
</protein>
<dbReference type="Gene3D" id="3.70.10.10">
    <property type="match status" value="1"/>
</dbReference>
<comment type="subunit">
    <text evidence="10">Forms a ring-shaped head-to-tail homodimer around DNA.</text>
</comment>
<feature type="domain" description="DNA polymerase III beta sliding clamp C-terminal" evidence="13">
    <location>
        <begin position="254"/>
        <end position="370"/>
    </location>
</feature>
<keyword evidence="4 10" id="KW-0963">Cytoplasm</keyword>
<dbReference type="PANTHER" id="PTHR30478:SF0">
    <property type="entry name" value="BETA SLIDING CLAMP"/>
    <property type="match status" value="1"/>
</dbReference>
<dbReference type="GO" id="GO:0003677">
    <property type="term" value="F:DNA binding"/>
    <property type="evidence" value="ECO:0007669"/>
    <property type="project" value="UniProtKB-UniRule"/>
</dbReference>
<dbReference type="Pfam" id="PF02767">
    <property type="entry name" value="DNA_pol3_beta_2"/>
    <property type="match status" value="1"/>
</dbReference>
<evidence type="ECO:0000256" key="3">
    <source>
        <dbReference type="ARBA" id="ARBA00021035"/>
    </source>
</evidence>
<feature type="domain" description="DNA polymerase III beta sliding clamp N-terminal" evidence="11">
    <location>
        <begin position="9"/>
        <end position="125"/>
    </location>
</feature>
<keyword evidence="8 10" id="KW-0239">DNA-directed DNA polymerase</keyword>
<accession>A0A6P1G9W1</accession>
<keyword evidence="15" id="KW-1185">Reference proteome</keyword>
<dbReference type="GO" id="GO:0009360">
    <property type="term" value="C:DNA polymerase III complex"/>
    <property type="evidence" value="ECO:0007669"/>
    <property type="project" value="InterPro"/>
</dbReference>
<dbReference type="EMBL" id="CP047224">
    <property type="protein sequence ID" value="QHD64974.1"/>
    <property type="molecule type" value="Genomic_DNA"/>
</dbReference>
<dbReference type="GO" id="GO:0008408">
    <property type="term" value="F:3'-5' exonuclease activity"/>
    <property type="evidence" value="ECO:0007669"/>
    <property type="project" value="InterPro"/>
</dbReference>
<dbReference type="Gene3D" id="3.10.150.10">
    <property type="entry name" value="DNA Polymerase III, subunit A, domain 2"/>
    <property type="match status" value="1"/>
</dbReference>
<evidence type="ECO:0000256" key="9">
    <source>
        <dbReference type="ARBA" id="ARBA00023125"/>
    </source>
</evidence>
<reference evidence="14 15" key="2">
    <citation type="journal article" date="2020" name="MBio">
        <title>Isolation and Molecular Analysis of a Novel Neorickettsia Species That Causes Potomac Horse Fever.</title>
        <authorList>
            <person name="Teymournejad O."/>
            <person name="Lin M."/>
            <person name="Bekebrede H."/>
            <person name="Kamr A."/>
            <person name="Toribio R.E."/>
            <person name="Arroyo L.G."/>
            <person name="Baird J.D."/>
            <person name="Rikihisa Y."/>
        </authorList>
    </citation>
    <scope>NUCLEOTIDE SEQUENCE [LARGE SCALE GENOMIC DNA]</scope>
    <source>
        <strain evidence="14 15">Fin17</strain>
    </source>
</reference>
<evidence type="ECO:0000256" key="1">
    <source>
        <dbReference type="ARBA" id="ARBA00004496"/>
    </source>
</evidence>
<comment type="similarity">
    <text evidence="2 10">Belongs to the beta sliding clamp family.</text>
</comment>
<evidence type="ECO:0000313" key="15">
    <source>
        <dbReference type="Proteomes" id="UP000464912"/>
    </source>
</evidence>
<dbReference type="Proteomes" id="UP000464912">
    <property type="component" value="Chromosome"/>
</dbReference>
<dbReference type="GO" id="GO:0005737">
    <property type="term" value="C:cytoplasm"/>
    <property type="evidence" value="ECO:0007669"/>
    <property type="project" value="UniProtKB-SubCell"/>
</dbReference>
<reference evidence="14 15" key="1">
    <citation type="journal article" date="2020" name="MBio">
        <title>Erratum for Teymournejad et al., 'Isolation and Molecular Analysis of a Novel Neorickettsia Species That Causes Potomac Horse Fever'.</title>
        <authorList>
            <person name="Teymournejad O."/>
            <person name="Lin M."/>
            <person name="Bekebrede H."/>
            <person name="Kamr A."/>
            <person name="Toribio R.E."/>
            <person name="Arroyo L.G."/>
            <person name="Baird J.D."/>
            <person name="Rikihisa Y."/>
        </authorList>
    </citation>
    <scope>NUCLEOTIDE SEQUENCE [LARGE SCALE GENOMIC DNA]</scope>
    <source>
        <strain evidence="14 15">Fin17</strain>
    </source>
</reference>
<evidence type="ECO:0000313" key="14">
    <source>
        <dbReference type="EMBL" id="QHD64974.1"/>
    </source>
</evidence>
<dbReference type="InterPro" id="IPR022635">
    <property type="entry name" value="DNA_polIII_beta_C"/>
</dbReference>
<evidence type="ECO:0000256" key="5">
    <source>
        <dbReference type="ARBA" id="ARBA00022679"/>
    </source>
</evidence>
<organism evidence="14 15">
    <name type="scientific">Neorickettsia findlayensis</name>
    <dbReference type="NCBI Taxonomy" id="2686014"/>
    <lineage>
        <taxon>Bacteria</taxon>
        <taxon>Pseudomonadati</taxon>
        <taxon>Pseudomonadota</taxon>
        <taxon>Alphaproteobacteria</taxon>
        <taxon>Rickettsiales</taxon>
        <taxon>Anaplasmataceae</taxon>
        <taxon>Neorickettsia</taxon>
    </lineage>
</organism>
<comment type="function">
    <text evidence="10">Confers DNA tethering and processivity to DNA polymerases and other proteins. Acts as a clamp, forming a ring around DNA (a reaction catalyzed by the clamp-loading complex) which diffuses in an ATP-independent manner freely and bidirectionally along dsDNA. Initially characterized for its ability to contact the catalytic subunit of DNA polymerase III (Pol III), a complex, multichain enzyme responsible for most of the replicative synthesis in bacteria; Pol III exhibits 3'-5' exonuclease proofreading activity. The beta chain is required for initiation of replication as well as for processivity of DNA replication.</text>
</comment>
<dbReference type="InterPro" id="IPR046938">
    <property type="entry name" value="DNA_clamp_sf"/>
</dbReference>
<dbReference type="InterPro" id="IPR022634">
    <property type="entry name" value="DNA_polIII_beta_N"/>
</dbReference>
<evidence type="ECO:0000259" key="12">
    <source>
        <dbReference type="Pfam" id="PF02767"/>
    </source>
</evidence>
<keyword evidence="7 10" id="KW-0235">DNA replication</keyword>
<dbReference type="KEGG" id="nef:GP480_00635"/>
<dbReference type="GO" id="GO:0003887">
    <property type="term" value="F:DNA-directed DNA polymerase activity"/>
    <property type="evidence" value="ECO:0007669"/>
    <property type="project" value="UniProtKB-UniRule"/>
</dbReference>
<dbReference type="AlphaFoldDB" id="A0A6P1G9W1"/>
<comment type="subcellular location">
    <subcellularLocation>
        <location evidence="1 10">Cytoplasm</location>
    </subcellularLocation>
</comment>
<dbReference type="Pfam" id="PF02768">
    <property type="entry name" value="DNA_pol3_beta_3"/>
    <property type="match status" value="1"/>
</dbReference>
<keyword evidence="5 10" id="KW-0808">Transferase</keyword>
<dbReference type="InterPro" id="IPR001001">
    <property type="entry name" value="DNA_polIII_beta"/>
</dbReference>
<dbReference type="RefSeq" id="WP_160094930.1">
    <property type="nucleotide sequence ID" value="NZ_CP047224.1"/>
</dbReference>
<evidence type="ECO:0000259" key="13">
    <source>
        <dbReference type="Pfam" id="PF02768"/>
    </source>
</evidence>
<name>A0A6P1G9W1_9RICK</name>
<feature type="domain" description="DNA polymerase III beta sliding clamp central" evidence="12">
    <location>
        <begin position="138"/>
        <end position="250"/>
    </location>
</feature>
<evidence type="ECO:0000259" key="11">
    <source>
        <dbReference type="Pfam" id="PF00712"/>
    </source>
</evidence>
<evidence type="ECO:0000256" key="10">
    <source>
        <dbReference type="PIRNR" id="PIRNR000804"/>
    </source>
</evidence>
<evidence type="ECO:0000256" key="8">
    <source>
        <dbReference type="ARBA" id="ARBA00022932"/>
    </source>
</evidence>
<evidence type="ECO:0000256" key="6">
    <source>
        <dbReference type="ARBA" id="ARBA00022695"/>
    </source>
</evidence>
<evidence type="ECO:0000256" key="2">
    <source>
        <dbReference type="ARBA" id="ARBA00010752"/>
    </source>
</evidence>
<keyword evidence="9" id="KW-0238">DNA-binding</keyword>
<dbReference type="SMART" id="SM00480">
    <property type="entry name" value="POL3Bc"/>
    <property type="match status" value="1"/>
</dbReference>
<gene>
    <name evidence="14" type="ORF">GP480_00635</name>
</gene>
<dbReference type="Pfam" id="PF00712">
    <property type="entry name" value="DNA_pol3_beta"/>
    <property type="match status" value="1"/>
</dbReference>
<sequence length="372" mass="41509">MKENMHSSITVQQDALTRILANLVSVSTRKSTIAYLSHVRVCFSGNSVEFTTTDNELSLTDSLQGIEGAIDAVISVDAFRLYEIVRRLPPDVGIIFSIEKNNLVVRSKRIEFSLPYLDAKHFPLISEEEKMGQISFAGDEIRSLFNKVRFATSTEATRQHLNGVYFESDGEKITVAATDVHRLAVATLTKKTGLKFSCIIPKKTVSEMIKLSSSKEVDLFLHGKEYVSRIRMVFGGIRLNSKLIAGTFPNFAAVIPQSFKSFLIFDRKGLATSIERVGLVSPDQSRAISISMKGKQLYLDASNSDASFGRELLELNEEVNEELSIYFNHAYLLDILSALDNKEVIMKFNNATSQVLFQGDESALYIVMPMAF</sequence>
<dbReference type="PANTHER" id="PTHR30478">
    <property type="entry name" value="DNA POLYMERASE III SUBUNIT BETA"/>
    <property type="match status" value="1"/>
</dbReference>
<dbReference type="NCBIfam" id="TIGR00663">
    <property type="entry name" value="dnan"/>
    <property type="match status" value="1"/>
</dbReference>
<dbReference type="InterPro" id="IPR022637">
    <property type="entry name" value="DNA_polIII_beta_cen"/>
</dbReference>
<dbReference type="GO" id="GO:0006271">
    <property type="term" value="P:DNA strand elongation involved in DNA replication"/>
    <property type="evidence" value="ECO:0007669"/>
    <property type="project" value="TreeGrafter"/>
</dbReference>
<evidence type="ECO:0000256" key="4">
    <source>
        <dbReference type="ARBA" id="ARBA00022490"/>
    </source>
</evidence>
<keyword evidence="6 10" id="KW-0548">Nucleotidyltransferase</keyword>
<dbReference type="SUPFAM" id="SSF55979">
    <property type="entry name" value="DNA clamp"/>
    <property type="match status" value="3"/>
</dbReference>
<dbReference type="CDD" id="cd00140">
    <property type="entry name" value="beta_clamp"/>
    <property type="match status" value="1"/>
</dbReference>
<proteinExistence type="inferred from homology"/>
<dbReference type="PIRSF" id="PIRSF000804">
    <property type="entry name" value="DNA_pol_III_b"/>
    <property type="match status" value="1"/>
</dbReference>
<evidence type="ECO:0000256" key="7">
    <source>
        <dbReference type="ARBA" id="ARBA00022705"/>
    </source>
</evidence>